<dbReference type="EMBL" id="MDVB01000025">
    <property type="protein sequence ID" value="PIT17322.1"/>
    <property type="molecule type" value="Genomic_DNA"/>
</dbReference>
<evidence type="ECO:0000313" key="3">
    <source>
        <dbReference type="Proteomes" id="UP000231293"/>
    </source>
</evidence>
<dbReference type="HAMAP" id="MF_00598">
    <property type="entry name" value="Smg"/>
    <property type="match status" value="1"/>
</dbReference>
<dbReference type="Proteomes" id="UP000231293">
    <property type="component" value="Unassembled WGS sequence"/>
</dbReference>
<accession>A0A2N9WVI9</accession>
<dbReference type="RefSeq" id="WP_100113237.1">
    <property type="nucleotide sequence ID" value="NZ_MDVB01000025.1"/>
</dbReference>
<gene>
    <name evidence="1" type="primary">smg</name>
    <name evidence="2" type="ORF">BGI32_02930</name>
</gene>
<evidence type="ECO:0000256" key="1">
    <source>
        <dbReference type="HAMAP-Rule" id="MF_00598"/>
    </source>
</evidence>
<dbReference type="PANTHER" id="PTHR38692">
    <property type="entry name" value="PROTEIN SMG"/>
    <property type="match status" value="1"/>
</dbReference>
<reference evidence="2 3" key="1">
    <citation type="journal article" date="2017" name="MBio">
        <title>Type VI secretion-mediated competition in the bee gut microbiome.</title>
        <authorList>
            <person name="Steele M.I."/>
            <person name="Kwong W.K."/>
            <person name="Powell J.E."/>
            <person name="Whiteley M."/>
            <person name="Moran N.A."/>
        </authorList>
    </citation>
    <scope>NUCLEOTIDE SEQUENCE [LARGE SCALE GENOMIC DNA]</scope>
    <source>
        <strain evidence="2 3">App2-2</strain>
    </source>
</reference>
<dbReference type="PANTHER" id="PTHR38692:SF1">
    <property type="entry name" value="PROTEIN SMG"/>
    <property type="match status" value="1"/>
</dbReference>
<organism evidence="2 3">
    <name type="scientific">Snodgrassella alvi</name>
    <dbReference type="NCBI Taxonomy" id="1196083"/>
    <lineage>
        <taxon>Bacteria</taxon>
        <taxon>Pseudomonadati</taxon>
        <taxon>Pseudomonadota</taxon>
        <taxon>Betaproteobacteria</taxon>
        <taxon>Neisseriales</taxon>
        <taxon>Neisseriaceae</taxon>
        <taxon>Snodgrassella</taxon>
    </lineage>
</organism>
<protein>
    <recommendedName>
        <fullName evidence="1">Protein Smg homolog</fullName>
    </recommendedName>
</protein>
<name>A0A2N9WVI9_9NEIS</name>
<comment type="caution">
    <text evidence="2">The sequence shown here is derived from an EMBL/GenBank/DDBJ whole genome shotgun (WGS) entry which is preliminary data.</text>
</comment>
<evidence type="ECO:0000313" key="2">
    <source>
        <dbReference type="EMBL" id="PIT17322.1"/>
    </source>
</evidence>
<dbReference type="AlphaFoldDB" id="A0A2N9WVI9"/>
<dbReference type="InterPro" id="IPR007456">
    <property type="entry name" value="Smg"/>
</dbReference>
<sequence>MIDVIAFLIEHFQDVDAFPPRKDLGALLEEVGFNDEEIGDALSCLDYLRFEPLIPADILHSSTGMRIYNNEELDTLPLDVRGLIHFLEQNGALKPEQREFVLNALMNLPYEDITVDHAKVLALLVLWAHRSELPVLIGDELMAALNGEAIMQ</sequence>
<dbReference type="Pfam" id="PF04361">
    <property type="entry name" value="DUF494"/>
    <property type="match status" value="1"/>
</dbReference>
<comment type="similarity">
    <text evidence="1">Belongs to the Smg family.</text>
</comment>
<proteinExistence type="inferred from homology"/>